<reference evidence="1 2" key="2">
    <citation type="journal article" date="2014" name="J. Gen. Appl. Microbiol.">
        <title>The early diverging ascomycetous budding yeast Saitoella complicata has three histone deacetylases belonging to the Clr6, Hos2, and Rpd3 lineages.</title>
        <authorList>
            <person name="Nishida H."/>
            <person name="Matsumoto T."/>
            <person name="Kondo S."/>
            <person name="Hamamoto M."/>
            <person name="Yoshikawa H."/>
        </authorList>
    </citation>
    <scope>NUCLEOTIDE SEQUENCE [LARGE SCALE GENOMIC DNA]</scope>
    <source>
        <strain evidence="1 2">NRRL Y-17804</strain>
    </source>
</reference>
<sequence length="143" mass="16705">MDSPFFTCNRNNWPKCMQCACWKWGDGTAWKEAGDDWEEEGGLLRSKRYDRTVSVSRRNRKVRYYDNATCSWDDAVVWFPSISYENAYRIRNRDAWLRSKPIVLASRGQPQYGTQYIHAVNVAAAVYQASAREHVNVDCKYSD</sequence>
<protein>
    <submittedName>
        <fullName evidence="1">Uncharacterized protein</fullName>
    </submittedName>
</protein>
<reference evidence="1 2" key="1">
    <citation type="journal article" date="2011" name="J. Gen. Appl. Microbiol.">
        <title>Draft genome sequencing of the enigmatic yeast Saitoella complicata.</title>
        <authorList>
            <person name="Nishida H."/>
            <person name="Hamamoto M."/>
            <person name="Sugiyama J."/>
        </authorList>
    </citation>
    <scope>NUCLEOTIDE SEQUENCE [LARGE SCALE GENOMIC DNA]</scope>
    <source>
        <strain evidence="1 2">NRRL Y-17804</strain>
    </source>
</reference>
<dbReference type="Proteomes" id="UP000033140">
    <property type="component" value="Unassembled WGS sequence"/>
</dbReference>
<dbReference type="AlphaFoldDB" id="A0A0E9NG39"/>
<proteinExistence type="predicted"/>
<organism evidence="1 2">
    <name type="scientific">Saitoella complicata (strain BCRC 22490 / CBS 7301 / JCM 7358 / NBRC 10748 / NRRL Y-17804)</name>
    <dbReference type="NCBI Taxonomy" id="698492"/>
    <lineage>
        <taxon>Eukaryota</taxon>
        <taxon>Fungi</taxon>
        <taxon>Dikarya</taxon>
        <taxon>Ascomycota</taxon>
        <taxon>Taphrinomycotina</taxon>
        <taxon>Taphrinomycotina incertae sedis</taxon>
        <taxon>Saitoella</taxon>
    </lineage>
</organism>
<reference evidence="1 2" key="3">
    <citation type="journal article" date="2015" name="Genome Announc.">
        <title>Draft Genome Sequence of the Archiascomycetous Yeast Saitoella complicata.</title>
        <authorList>
            <person name="Yamauchi K."/>
            <person name="Kondo S."/>
            <person name="Hamamoto M."/>
            <person name="Takahashi Y."/>
            <person name="Ogura Y."/>
            <person name="Hayashi T."/>
            <person name="Nishida H."/>
        </authorList>
    </citation>
    <scope>NUCLEOTIDE SEQUENCE [LARGE SCALE GENOMIC DNA]</scope>
    <source>
        <strain evidence="1 2">NRRL Y-17804</strain>
    </source>
</reference>
<gene>
    <name evidence="1" type="ORF">G7K_3008-t1</name>
</gene>
<keyword evidence="2" id="KW-1185">Reference proteome</keyword>
<dbReference type="EMBL" id="BACD03000018">
    <property type="protein sequence ID" value="GAO48842.1"/>
    <property type="molecule type" value="Genomic_DNA"/>
</dbReference>
<accession>A0A0E9NG39</accession>
<evidence type="ECO:0000313" key="2">
    <source>
        <dbReference type="Proteomes" id="UP000033140"/>
    </source>
</evidence>
<comment type="caution">
    <text evidence="1">The sequence shown here is derived from an EMBL/GenBank/DDBJ whole genome shotgun (WGS) entry which is preliminary data.</text>
</comment>
<name>A0A0E9NG39_SAICN</name>
<evidence type="ECO:0000313" key="1">
    <source>
        <dbReference type="EMBL" id="GAO48842.1"/>
    </source>
</evidence>